<sequence length="178" mass="19429">MKTEARPSAPPRPVSSQVVAPGKESAAPLINGRRGESERLRSVRPEHETEHILNADGLYFSQLIQPFSSDAVQQDLGGSAGVALPLQAEEAPAELIDELVQQLTRNSVAPLAVTVLMPNLGKVQVKVTRHNDHWGIELGFSRREILSRLRPHQRACESALTNALGDPVELSMLEEAYT</sequence>
<dbReference type="RefSeq" id="WP_112298016.1">
    <property type="nucleotide sequence ID" value="NZ_UAUF01000016.1"/>
</dbReference>
<protein>
    <submittedName>
        <fullName evidence="2">Type III secretion protein HrpP</fullName>
    </submittedName>
</protein>
<accession>A0A2X2D957</accession>
<feature type="region of interest" description="Disordered" evidence="1">
    <location>
        <begin position="1"/>
        <end position="39"/>
    </location>
</feature>
<evidence type="ECO:0000256" key="1">
    <source>
        <dbReference type="SAM" id="MobiDB-lite"/>
    </source>
</evidence>
<reference evidence="2 3" key="1">
    <citation type="submission" date="2018-06" db="EMBL/GenBank/DDBJ databases">
        <authorList>
            <consortium name="Pathogen Informatics"/>
            <person name="Doyle S."/>
        </authorList>
    </citation>
    <scope>NUCLEOTIDE SEQUENCE [LARGE SCALE GENOMIC DNA]</scope>
    <source>
        <strain evidence="2 3">NCTC11842</strain>
    </source>
</reference>
<organism evidence="2 3">
    <name type="scientific">Pseudomonas luteola</name>
    <dbReference type="NCBI Taxonomy" id="47886"/>
    <lineage>
        <taxon>Bacteria</taxon>
        <taxon>Pseudomonadati</taxon>
        <taxon>Pseudomonadota</taxon>
        <taxon>Gammaproteobacteria</taxon>
        <taxon>Pseudomonadales</taxon>
        <taxon>Pseudomonadaceae</taxon>
        <taxon>Pseudomonas</taxon>
    </lineage>
</organism>
<gene>
    <name evidence="2" type="primary">hrpP</name>
    <name evidence="2" type="ORF">NCTC11842_05746</name>
</gene>
<dbReference type="EMBL" id="UAUF01000016">
    <property type="protein sequence ID" value="SPZ16708.1"/>
    <property type="molecule type" value="Genomic_DNA"/>
</dbReference>
<proteinExistence type="predicted"/>
<dbReference type="InterPro" id="IPR049757">
    <property type="entry name" value="T3SS_HrpP-like_C"/>
</dbReference>
<dbReference type="CDD" id="cd17468">
    <property type="entry name" value="T3SS_HrpP_C"/>
    <property type="match status" value="1"/>
</dbReference>
<evidence type="ECO:0000313" key="3">
    <source>
        <dbReference type="Proteomes" id="UP000250443"/>
    </source>
</evidence>
<dbReference type="AlphaFoldDB" id="A0A2X2D957"/>
<dbReference type="Proteomes" id="UP000250443">
    <property type="component" value="Unassembled WGS sequence"/>
</dbReference>
<name>A0A2X2D957_PSELU</name>
<evidence type="ECO:0000313" key="2">
    <source>
        <dbReference type="EMBL" id="SPZ16708.1"/>
    </source>
</evidence>